<gene>
    <name evidence="2" type="ORF">METZ01_LOCUS109065</name>
</gene>
<dbReference type="Pfam" id="PF02152">
    <property type="entry name" value="FolB"/>
    <property type="match status" value="1"/>
</dbReference>
<dbReference type="GO" id="GO:0004150">
    <property type="term" value="F:dihydroneopterin aldolase activity"/>
    <property type="evidence" value="ECO:0007669"/>
    <property type="project" value="InterPro"/>
</dbReference>
<organism evidence="2">
    <name type="scientific">marine metagenome</name>
    <dbReference type="NCBI Taxonomy" id="408172"/>
    <lineage>
        <taxon>unclassified sequences</taxon>
        <taxon>metagenomes</taxon>
        <taxon>ecological metagenomes</taxon>
    </lineage>
</organism>
<dbReference type="SUPFAM" id="SSF55620">
    <property type="entry name" value="Tetrahydrobiopterin biosynthesis enzymes-like"/>
    <property type="match status" value="1"/>
</dbReference>
<evidence type="ECO:0000313" key="2">
    <source>
        <dbReference type="EMBL" id="SVA56211.1"/>
    </source>
</evidence>
<dbReference type="InterPro" id="IPR043133">
    <property type="entry name" value="GTP-CH-I_C/QueF"/>
</dbReference>
<name>A0A381WVA4_9ZZZZ</name>
<sequence>MTKKKHYNFLESLADDLFDELFKDKRIDKIKLKIEKLDAIREAASVGIEITKKRIHV</sequence>
<protein>
    <recommendedName>
        <fullName evidence="1">Dihydroneopterin aldolase/epimerase domain-containing protein</fullName>
    </recommendedName>
</protein>
<evidence type="ECO:0000259" key="1">
    <source>
        <dbReference type="Pfam" id="PF02152"/>
    </source>
</evidence>
<dbReference type="GO" id="GO:0006760">
    <property type="term" value="P:folic acid-containing compound metabolic process"/>
    <property type="evidence" value="ECO:0007669"/>
    <property type="project" value="InterPro"/>
</dbReference>
<feature type="domain" description="Dihydroneopterin aldolase/epimerase" evidence="1">
    <location>
        <begin position="3"/>
        <end position="51"/>
    </location>
</feature>
<dbReference type="Gene3D" id="3.30.1130.10">
    <property type="match status" value="1"/>
</dbReference>
<reference evidence="2" key="1">
    <citation type="submission" date="2018-05" db="EMBL/GenBank/DDBJ databases">
        <authorList>
            <person name="Lanie J.A."/>
            <person name="Ng W.-L."/>
            <person name="Kazmierczak K.M."/>
            <person name="Andrzejewski T.M."/>
            <person name="Davidsen T.M."/>
            <person name="Wayne K.J."/>
            <person name="Tettelin H."/>
            <person name="Glass J.I."/>
            <person name="Rusch D."/>
            <person name="Podicherti R."/>
            <person name="Tsui H.-C.T."/>
            <person name="Winkler M.E."/>
        </authorList>
    </citation>
    <scope>NUCLEOTIDE SEQUENCE</scope>
</reference>
<dbReference type="AlphaFoldDB" id="A0A381WVA4"/>
<dbReference type="InterPro" id="IPR006157">
    <property type="entry name" value="FolB_dom"/>
</dbReference>
<proteinExistence type="predicted"/>
<dbReference type="EMBL" id="UINC01012939">
    <property type="protein sequence ID" value="SVA56211.1"/>
    <property type="molecule type" value="Genomic_DNA"/>
</dbReference>
<accession>A0A381WVA4</accession>